<feature type="binding site" evidence="7">
    <location>
        <position position="49"/>
    </location>
    <ligand>
        <name>NADP(+)</name>
        <dbReference type="ChEBI" id="CHEBI:58349"/>
    </ligand>
</feature>
<evidence type="ECO:0000256" key="7">
    <source>
        <dbReference type="HAMAP-Rule" id="MF_00966"/>
    </source>
</evidence>
<evidence type="ECO:0000256" key="4">
    <source>
        <dbReference type="ARBA" id="ARBA00022857"/>
    </source>
</evidence>
<feature type="active site" description="Proton acceptor" evidence="7">
    <location>
        <position position="239"/>
    </location>
</feature>
<feature type="binding site" evidence="7">
    <location>
        <begin position="89"/>
        <end position="90"/>
    </location>
    <ligand>
        <name>NADP(+)</name>
        <dbReference type="ChEBI" id="CHEBI:58349"/>
    </ligand>
</feature>
<dbReference type="InterPro" id="IPR036291">
    <property type="entry name" value="NAD(P)-bd_dom_sf"/>
</dbReference>
<organism evidence="11 12">
    <name type="scientific">Nonomuraea roseola</name>
    <dbReference type="NCBI Taxonomy" id="46179"/>
    <lineage>
        <taxon>Bacteria</taxon>
        <taxon>Bacillati</taxon>
        <taxon>Actinomycetota</taxon>
        <taxon>Actinomycetes</taxon>
        <taxon>Streptosporangiales</taxon>
        <taxon>Streptosporangiaceae</taxon>
        <taxon>Nonomuraea</taxon>
    </lineage>
</organism>
<evidence type="ECO:0000256" key="2">
    <source>
        <dbReference type="ARBA" id="ARBA00009975"/>
    </source>
</evidence>
<accession>A0ABV5PW88</accession>
<feature type="binding site" evidence="7">
    <location>
        <position position="147"/>
    </location>
    <ligand>
        <name>NADP(+)</name>
        <dbReference type="ChEBI" id="CHEBI:58349"/>
    </ligand>
</feature>
<dbReference type="EC" id="1.1.1.49" evidence="7"/>
<feature type="binding site" evidence="7">
    <location>
        <position position="181"/>
    </location>
    <ligand>
        <name>substrate</name>
    </ligand>
</feature>
<dbReference type="HAMAP" id="MF_00966">
    <property type="entry name" value="G6PD"/>
    <property type="match status" value="1"/>
</dbReference>
<feature type="binding site" evidence="7">
    <location>
        <position position="339"/>
    </location>
    <ligand>
        <name>substrate</name>
    </ligand>
</feature>
<evidence type="ECO:0000313" key="11">
    <source>
        <dbReference type="EMBL" id="MFB9526756.1"/>
    </source>
</evidence>
<dbReference type="NCBIfam" id="TIGR00871">
    <property type="entry name" value="zwf"/>
    <property type="match status" value="1"/>
</dbReference>
<keyword evidence="5 7" id="KW-0560">Oxidoreductase</keyword>
<dbReference type="PANTHER" id="PTHR23429:SF0">
    <property type="entry name" value="GLUCOSE-6-PHOSPHATE 1-DEHYDROGENASE"/>
    <property type="match status" value="1"/>
</dbReference>
<evidence type="ECO:0000256" key="5">
    <source>
        <dbReference type="ARBA" id="ARBA00023002"/>
    </source>
</evidence>
<dbReference type="PIRSF" id="PIRSF000110">
    <property type="entry name" value="G6PD"/>
    <property type="match status" value="1"/>
</dbReference>
<dbReference type="Gene3D" id="3.30.360.10">
    <property type="entry name" value="Dihydrodipicolinate Reductase, domain 2"/>
    <property type="match status" value="1"/>
</dbReference>
<feature type="region of interest" description="Disordered" evidence="8">
    <location>
        <begin position="458"/>
        <end position="486"/>
    </location>
</feature>
<evidence type="ECO:0000256" key="1">
    <source>
        <dbReference type="ARBA" id="ARBA00004937"/>
    </source>
</evidence>
<feature type="binding site" evidence="7">
    <location>
        <position position="177"/>
    </location>
    <ligand>
        <name>substrate</name>
    </ligand>
</feature>
<comment type="caution">
    <text evidence="11">The sequence shown here is derived from an EMBL/GenBank/DDBJ whole genome shotgun (WGS) entry which is preliminary data.</text>
</comment>
<feature type="binding site" evidence="7">
    <location>
        <position position="234"/>
    </location>
    <ligand>
        <name>substrate</name>
    </ligand>
</feature>
<comment type="catalytic activity">
    <reaction evidence="7">
        <text>D-glucose 6-phosphate + NADP(+) = 6-phospho-D-glucono-1,5-lactone + NADPH + H(+)</text>
        <dbReference type="Rhea" id="RHEA:15841"/>
        <dbReference type="ChEBI" id="CHEBI:15378"/>
        <dbReference type="ChEBI" id="CHEBI:57783"/>
        <dbReference type="ChEBI" id="CHEBI:57955"/>
        <dbReference type="ChEBI" id="CHEBI:58349"/>
        <dbReference type="ChEBI" id="CHEBI:61548"/>
        <dbReference type="EC" id="1.1.1.49"/>
    </reaction>
</comment>
<protein>
    <recommendedName>
        <fullName evidence="7">Glucose-6-phosphate 1-dehydrogenase</fullName>
        <shortName evidence="7">G6PD</shortName>
        <ecNumber evidence="7">1.1.1.49</ecNumber>
    </recommendedName>
</protein>
<dbReference type="Pfam" id="PF00479">
    <property type="entry name" value="G6PD_N"/>
    <property type="match status" value="1"/>
</dbReference>
<dbReference type="GO" id="GO:0004345">
    <property type="term" value="F:glucose-6-phosphate dehydrogenase activity"/>
    <property type="evidence" value="ECO:0007669"/>
    <property type="project" value="UniProtKB-EC"/>
</dbReference>
<reference evidence="11 12" key="1">
    <citation type="submission" date="2024-09" db="EMBL/GenBank/DDBJ databases">
        <authorList>
            <person name="Sun Q."/>
            <person name="Mori K."/>
        </authorList>
    </citation>
    <scope>NUCLEOTIDE SEQUENCE [LARGE SCALE GENOMIC DNA]</scope>
    <source>
        <strain evidence="11 12">JCM 3323</strain>
    </source>
</reference>
<dbReference type="PANTHER" id="PTHR23429">
    <property type="entry name" value="GLUCOSE-6-PHOSPHATE 1-DEHYDROGENASE G6PD"/>
    <property type="match status" value="1"/>
</dbReference>
<dbReference type="InterPro" id="IPR001282">
    <property type="entry name" value="G6P_DH"/>
</dbReference>
<gene>
    <name evidence="7 11" type="primary">zwf</name>
    <name evidence="11" type="ORF">ACFFRN_09065</name>
</gene>
<dbReference type="InterPro" id="IPR022675">
    <property type="entry name" value="G6P_DH_C"/>
</dbReference>
<dbReference type="EMBL" id="JBHMCE010000003">
    <property type="protein sequence ID" value="MFB9526756.1"/>
    <property type="molecule type" value="Genomic_DNA"/>
</dbReference>
<sequence>MSSPTSHTADLVVFGGTGDLSMRKLLPALFHSDLEGRLAPETRIVAMSRGGLTDADFRGKVDAEVRAAVPDDGVAWQRFLGRLHHVSVDVGGEDKSGWSTVVRMLAGHEDRDRVFYLASPPMTFGPFCRELQEAGLVTPRSRVVLEKPLGRDLVSAQRINDEVGEIFDERQIFRIDHYLGKETVQNLLVLRFANAFLEPIWNSLWIDHVQITAAETVGTPGRRGYYDHAGALRDMVQNHLLQLLTLVAMEPPARNDRESIRDEKVKVLQSLRPIVGSEVDRFTVRGQYTGEGDMPSYLDEPASTPTTEASRRVETFTAIRAEVKNWRWAGVPFYLRTGKRMPYRRSEIVIQFKDVPHSIFPGGTPNRLVLRLQPEEGIELHIMAKEPGAGETMLKPVPLSLSFGKTFTARVPEAYERLLTDVLAGNPTLFMRRDEVEAAWRWIDPILAAWESSAELPEPYPAGTTGPAGAHELLGRSGRAWHEEEA</sequence>
<feature type="domain" description="Glucose-6-phosphate dehydrogenase C-terminal" evidence="10">
    <location>
        <begin position="188"/>
        <end position="482"/>
    </location>
</feature>
<evidence type="ECO:0000259" key="10">
    <source>
        <dbReference type="Pfam" id="PF02781"/>
    </source>
</evidence>
<keyword evidence="4 7" id="KW-0521">NADP</keyword>
<keyword evidence="12" id="KW-1185">Reference proteome</keyword>
<dbReference type="Pfam" id="PF02781">
    <property type="entry name" value="G6PD_C"/>
    <property type="match status" value="1"/>
</dbReference>
<dbReference type="SUPFAM" id="SSF55347">
    <property type="entry name" value="Glyceraldehyde-3-phosphate dehydrogenase-like, C-terminal domain"/>
    <property type="match status" value="1"/>
</dbReference>
<dbReference type="PROSITE" id="PS00069">
    <property type="entry name" value="G6P_DEHYDROGENASE"/>
    <property type="match status" value="1"/>
</dbReference>
<feature type="domain" description="Glucose-6-phosphate dehydrogenase NAD-binding" evidence="9">
    <location>
        <begin position="12"/>
        <end position="186"/>
    </location>
</feature>
<dbReference type="PRINTS" id="PR00079">
    <property type="entry name" value="G6PDHDRGNASE"/>
</dbReference>
<dbReference type="Proteomes" id="UP001589646">
    <property type="component" value="Unassembled WGS sequence"/>
</dbReference>
<dbReference type="InterPro" id="IPR019796">
    <property type="entry name" value="G6P_DH_AS"/>
</dbReference>
<comment type="function">
    <text evidence="7">Catalyzes the oxidation of glucose 6-phosphate to 6-phosphogluconolactone.</text>
</comment>
<name>A0ABV5PW88_9ACTN</name>
<dbReference type="InterPro" id="IPR022674">
    <property type="entry name" value="G6P_DH_NAD-bd"/>
</dbReference>
<keyword evidence="3 7" id="KW-0313">Glucose metabolism</keyword>
<dbReference type="Gene3D" id="3.40.50.720">
    <property type="entry name" value="NAD(P)-binding Rossmann-like Domain"/>
    <property type="match status" value="1"/>
</dbReference>
<keyword evidence="6 7" id="KW-0119">Carbohydrate metabolism</keyword>
<comment type="pathway">
    <text evidence="1 7">Carbohydrate degradation; pentose phosphate pathway; D-ribulose 5-phosphate from D-glucose 6-phosphate (oxidative stage): step 1/3.</text>
</comment>
<evidence type="ECO:0000256" key="3">
    <source>
        <dbReference type="ARBA" id="ARBA00022526"/>
    </source>
</evidence>
<evidence type="ECO:0000256" key="8">
    <source>
        <dbReference type="SAM" id="MobiDB-lite"/>
    </source>
</evidence>
<evidence type="ECO:0000313" key="12">
    <source>
        <dbReference type="Proteomes" id="UP001589646"/>
    </source>
</evidence>
<comment type="similarity">
    <text evidence="2 7">Belongs to the glucose-6-phosphate dehydrogenase family.</text>
</comment>
<evidence type="ECO:0000259" key="9">
    <source>
        <dbReference type="Pfam" id="PF00479"/>
    </source>
</evidence>
<dbReference type="RefSeq" id="WP_346123889.1">
    <property type="nucleotide sequence ID" value="NZ_BAAAXC010000014.1"/>
</dbReference>
<feature type="binding site" evidence="7">
    <location>
        <position position="215"/>
    </location>
    <ligand>
        <name>substrate</name>
    </ligand>
</feature>
<dbReference type="SUPFAM" id="SSF51735">
    <property type="entry name" value="NAD(P)-binding Rossmann-fold domains"/>
    <property type="match status" value="1"/>
</dbReference>
<evidence type="ECO:0000256" key="6">
    <source>
        <dbReference type="ARBA" id="ARBA00023277"/>
    </source>
</evidence>
<proteinExistence type="inferred from homology"/>
<comment type="caution">
    <text evidence="7">Lacks conserved residue(s) required for the propagation of feature annotation.</text>
</comment>